<dbReference type="EMBL" id="MN148435">
    <property type="protein sequence ID" value="QEM42670.1"/>
    <property type="molecule type" value="Genomic_DNA"/>
</dbReference>
<organism evidence="1 2">
    <name type="scientific">Shigella phage SGF2</name>
    <dbReference type="NCBI Taxonomy" id="2601630"/>
    <lineage>
        <taxon>Viruses</taxon>
        <taxon>Duplodnaviria</taxon>
        <taxon>Heunggongvirae</taxon>
        <taxon>Uroviricota</taxon>
        <taxon>Caudoviricetes</taxon>
        <taxon>Mktvariviridae</taxon>
        <taxon>Gordonclarkvirinae</taxon>
        <taxon>Kuravirus</taxon>
        <taxon>Kuravirus SGF2</taxon>
    </lineage>
</organism>
<reference evidence="1 2" key="1">
    <citation type="submission" date="2019-07" db="EMBL/GenBank/DDBJ databases">
        <title>Complete genome sequence of SGF2, a novel phage infecting Shigella flexneri.</title>
        <authorList>
            <person name="Lu H."/>
            <person name="Liu X."/>
            <person name="Lu M."/>
            <person name="Liu H."/>
        </authorList>
    </citation>
    <scope>NUCLEOTIDE SEQUENCE [LARGE SCALE GENOMIC DNA]</scope>
</reference>
<accession>A0A5C1K924</accession>
<name>A0A5C1K924_9CAUD</name>
<protein>
    <submittedName>
        <fullName evidence="1">Uncharacterized protein</fullName>
    </submittedName>
</protein>
<dbReference type="RefSeq" id="YP_010673886.1">
    <property type="nucleotide sequence ID" value="NC_070988.1"/>
</dbReference>
<proteinExistence type="predicted"/>
<dbReference type="KEGG" id="vg:77950189"/>
<sequence length="54" mass="6783">MIKWFKRFFHFHEWEDLHTYELTITNKLTDRERQGLRIYSRCKVCGLHKKTDLI</sequence>
<evidence type="ECO:0000313" key="2">
    <source>
        <dbReference type="Proteomes" id="UP000324598"/>
    </source>
</evidence>
<dbReference type="Proteomes" id="UP000324598">
    <property type="component" value="Segment"/>
</dbReference>
<dbReference type="GeneID" id="77950189"/>
<keyword evidence="2" id="KW-1185">Reference proteome</keyword>
<evidence type="ECO:0000313" key="1">
    <source>
        <dbReference type="EMBL" id="QEM42670.1"/>
    </source>
</evidence>